<protein>
    <submittedName>
        <fullName evidence="2">Uncharacterized protein</fullName>
    </submittedName>
</protein>
<gene>
    <name evidence="2" type="ORF">PIB30_027869</name>
</gene>
<keyword evidence="3" id="KW-1185">Reference proteome</keyword>
<dbReference type="Proteomes" id="UP001341840">
    <property type="component" value="Unassembled WGS sequence"/>
</dbReference>
<evidence type="ECO:0000256" key="1">
    <source>
        <dbReference type="SAM" id="MobiDB-lite"/>
    </source>
</evidence>
<sequence>MANWMLEWRIEHGNGDLLCLDTRWREGNRVLALNLASKLDEQSLKRNEPPQGGGINPYPHILGIHNREDSYLTINSSKPCITRINSPAVHAGKESVNNTRVNPAVTRKNSPVVHHAPN</sequence>
<name>A0ABU6W9C3_9FABA</name>
<accession>A0ABU6W9C3</accession>
<feature type="region of interest" description="Disordered" evidence="1">
    <location>
        <begin position="91"/>
        <end position="118"/>
    </location>
</feature>
<evidence type="ECO:0000313" key="2">
    <source>
        <dbReference type="EMBL" id="MED6182372.1"/>
    </source>
</evidence>
<evidence type="ECO:0000313" key="3">
    <source>
        <dbReference type="Proteomes" id="UP001341840"/>
    </source>
</evidence>
<comment type="caution">
    <text evidence="2">The sequence shown here is derived from an EMBL/GenBank/DDBJ whole genome shotgun (WGS) entry which is preliminary data.</text>
</comment>
<proteinExistence type="predicted"/>
<reference evidence="2 3" key="1">
    <citation type="journal article" date="2023" name="Plants (Basel)">
        <title>Bridging the Gap: Combining Genomics and Transcriptomics Approaches to Understand Stylosanthes scabra, an Orphan Legume from the Brazilian Caatinga.</title>
        <authorList>
            <person name="Ferreira-Neto J.R.C."/>
            <person name="da Silva M.D."/>
            <person name="Binneck E."/>
            <person name="de Melo N.F."/>
            <person name="da Silva R.H."/>
            <person name="de Melo A.L.T.M."/>
            <person name="Pandolfi V."/>
            <person name="Bustamante F.O."/>
            <person name="Brasileiro-Vidal A.C."/>
            <person name="Benko-Iseppon A.M."/>
        </authorList>
    </citation>
    <scope>NUCLEOTIDE SEQUENCE [LARGE SCALE GENOMIC DNA]</scope>
    <source>
        <tissue evidence="2">Leaves</tissue>
    </source>
</reference>
<dbReference type="EMBL" id="JASCZI010181351">
    <property type="protein sequence ID" value="MED6182372.1"/>
    <property type="molecule type" value="Genomic_DNA"/>
</dbReference>
<organism evidence="2 3">
    <name type="scientific">Stylosanthes scabra</name>
    <dbReference type="NCBI Taxonomy" id="79078"/>
    <lineage>
        <taxon>Eukaryota</taxon>
        <taxon>Viridiplantae</taxon>
        <taxon>Streptophyta</taxon>
        <taxon>Embryophyta</taxon>
        <taxon>Tracheophyta</taxon>
        <taxon>Spermatophyta</taxon>
        <taxon>Magnoliopsida</taxon>
        <taxon>eudicotyledons</taxon>
        <taxon>Gunneridae</taxon>
        <taxon>Pentapetalae</taxon>
        <taxon>rosids</taxon>
        <taxon>fabids</taxon>
        <taxon>Fabales</taxon>
        <taxon>Fabaceae</taxon>
        <taxon>Papilionoideae</taxon>
        <taxon>50 kb inversion clade</taxon>
        <taxon>dalbergioids sensu lato</taxon>
        <taxon>Dalbergieae</taxon>
        <taxon>Pterocarpus clade</taxon>
        <taxon>Stylosanthes</taxon>
    </lineage>
</organism>